<dbReference type="EMBL" id="LR796768">
    <property type="protein sequence ID" value="CAB4165141.1"/>
    <property type="molecule type" value="Genomic_DNA"/>
</dbReference>
<protein>
    <submittedName>
        <fullName evidence="1">Uncharacterized protein</fullName>
    </submittedName>
</protein>
<accession>A0A6J5P6S4</accession>
<gene>
    <name evidence="1" type="ORF">UFOVP821_20</name>
</gene>
<name>A0A6J5P6S4_9CAUD</name>
<sequence>MKAQTVLALNDAEVSILRQALYFYSSTLNVGSIYRADVNNLHEQLNIAQESASLVQGMDLFREAHERLVEAVHALEYAAKAEQKQDFDTLVDSHSQVVASVYLVETIAKNRMRLGMKWQMEAARRQLAKG</sequence>
<proteinExistence type="predicted"/>
<reference evidence="1" key="1">
    <citation type="submission" date="2020-04" db="EMBL/GenBank/DDBJ databases">
        <authorList>
            <person name="Chiriac C."/>
            <person name="Salcher M."/>
            <person name="Ghai R."/>
            <person name="Kavagutti S V."/>
        </authorList>
    </citation>
    <scope>NUCLEOTIDE SEQUENCE</scope>
</reference>
<evidence type="ECO:0000313" key="1">
    <source>
        <dbReference type="EMBL" id="CAB4165141.1"/>
    </source>
</evidence>
<organism evidence="1">
    <name type="scientific">uncultured Caudovirales phage</name>
    <dbReference type="NCBI Taxonomy" id="2100421"/>
    <lineage>
        <taxon>Viruses</taxon>
        <taxon>Duplodnaviria</taxon>
        <taxon>Heunggongvirae</taxon>
        <taxon>Uroviricota</taxon>
        <taxon>Caudoviricetes</taxon>
        <taxon>Peduoviridae</taxon>
        <taxon>Maltschvirus</taxon>
        <taxon>Maltschvirus maltsch</taxon>
    </lineage>
</organism>